<gene>
    <name evidence="2" type="ORF">SDC9_172453</name>
</gene>
<reference evidence="2" key="1">
    <citation type="submission" date="2019-08" db="EMBL/GenBank/DDBJ databases">
        <authorList>
            <person name="Kucharzyk K."/>
            <person name="Murdoch R.W."/>
            <person name="Higgins S."/>
            <person name="Loffler F."/>
        </authorList>
    </citation>
    <scope>NUCLEOTIDE SEQUENCE</scope>
</reference>
<evidence type="ECO:0000313" key="2">
    <source>
        <dbReference type="EMBL" id="MPN25046.1"/>
    </source>
</evidence>
<keyword evidence="1" id="KW-1133">Transmembrane helix</keyword>
<accession>A0A645GFV5</accession>
<organism evidence="2">
    <name type="scientific">bioreactor metagenome</name>
    <dbReference type="NCBI Taxonomy" id="1076179"/>
    <lineage>
        <taxon>unclassified sequences</taxon>
        <taxon>metagenomes</taxon>
        <taxon>ecological metagenomes</taxon>
    </lineage>
</organism>
<evidence type="ECO:0000256" key="1">
    <source>
        <dbReference type="SAM" id="Phobius"/>
    </source>
</evidence>
<comment type="caution">
    <text evidence="2">The sequence shown here is derived from an EMBL/GenBank/DDBJ whole genome shotgun (WGS) entry which is preliminary data.</text>
</comment>
<feature type="transmembrane region" description="Helical" evidence="1">
    <location>
        <begin position="46"/>
        <end position="67"/>
    </location>
</feature>
<sequence length="70" mass="7404">MDNRIEDTLVLILMLILGVALMLALTLLVVFVLATASDQITGGAGVINAAALLMSAMMISVTVYIVARKR</sequence>
<proteinExistence type="predicted"/>
<keyword evidence="1" id="KW-0812">Transmembrane</keyword>
<dbReference type="AlphaFoldDB" id="A0A645GFV5"/>
<feature type="transmembrane region" description="Helical" evidence="1">
    <location>
        <begin position="9"/>
        <end position="34"/>
    </location>
</feature>
<dbReference type="EMBL" id="VSSQ01074086">
    <property type="protein sequence ID" value="MPN25046.1"/>
    <property type="molecule type" value="Genomic_DNA"/>
</dbReference>
<name>A0A645GFV5_9ZZZZ</name>
<protein>
    <submittedName>
        <fullName evidence="2">Uncharacterized protein</fullName>
    </submittedName>
</protein>
<keyword evidence="1" id="KW-0472">Membrane</keyword>